<sequence>MSRISIINRSGGLTYGGSRSVLKHRDEFPILDFKELSICLQGCDFTANEDLVSRPTSQYIRSLFEQLLDTFMGFSPEYCVTATSNLLRSAANSETSKELSDDDISNDDTANTMHILVLFRAAETMLQTCGIHDFTLMDLMRPEPQRTRRILSAVINYARFREEHLRECEPLVRICESNMEEVRRVEDANNLISTNIGILKDRLEDEENGQDGHRKSTLVQLNNYNSRLELKLKKLQRSQEILKHEHGQYKEEKARLFEKLEDNHYLIGESTNELEKLKSYSMADPSLINRIVEELRNNLSQHEEQLRTTEEALRNKTRTVNSIQHVEDELRNLIKIVQEISNDLRKLQDERDKMVKQTDELEHKKHSSEELEVVIQRMKRRLQKSEEKIVKLKQQAQERDENAKDKLKALEKEYTLLAQERQSKEKKLDQTKAEINQLDTQIISMRNEFDSEWKSTESAVAKLNAHIKMYLSDINSQL</sequence>
<evidence type="ECO:0000256" key="12">
    <source>
        <dbReference type="SAM" id="Coils"/>
    </source>
</evidence>
<dbReference type="InterPro" id="IPR038275">
    <property type="entry name" value="Nuf2_N_sf"/>
</dbReference>
<evidence type="ECO:0000259" key="14">
    <source>
        <dbReference type="Pfam" id="PF18595"/>
    </source>
</evidence>
<keyword evidence="6" id="KW-0498">Mitosis</keyword>
<keyword evidence="8 12" id="KW-0175">Coiled coil</keyword>
<dbReference type="InterPro" id="IPR005549">
    <property type="entry name" value="Kinetochore_Nuf2_N"/>
</dbReference>
<keyword evidence="10" id="KW-0131">Cell cycle</keyword>
<evidence type="ECO:0000256" key="11">
    <source>
        <dbReference type="ARBA" id="ARBA00023328"/>
    </source>
</evidence>
<evidence type="ECO:0000256" key="2">
    <source>
        <dbReference type="ARBA" id="ARBA00004629"/>
    </source>
</evidence>
<dbReference type="GO" id="GO:0045132">
    <property type="term" value="P:meiotic chromosome segregation"/>
    <property type="evidence" value="ECO:0007669"/>
    <property type="project" value="TreeGrafter"/>
</dbReference>
<dbReference type="InterPro" id="IPR041112">
    <property type="entry name" value="Nuf2_DHR10-like"/>
</dbReference>
<keyword evidence="9" id="KW-0539">Nucleus</keyword>
<dbReference type="GO" id="GO:0007052">
    <property type="term" value="P:mitotic spindle organization"/>
    <property type="evidence" value="ECO:0007669"/>
    <property type="project" value="TreeGrafter"/>
</dbReference>
<keyword evidence="11" id="KW-0137">Centromere</keyword>
<dbReference type="GO" id="GO:0031262">
    <property type="term" value="C:Ndc80 complex"/>
    <property type="evidence" value="ECO:0007669"/>
    <property type="project" value="InterPro"/>
</dbReference>
<feature type="coiled-coil region" evidence="12">
    <location>
        <begin position="292"/>
        <end position="448"/>
    </location>
</feature>
<feature type="domain" description="Nuf2 DHR10-like" evidence="14">
    <location>
        <begin position="297"/>
        <end position="411"/>
    </location>
</feature>
<proteinExistence type="inferred from homology"/>
<gene>
    <name evidence="15" type="ORF">SAMEA4029010_CIC11G00000000727</name>
</gene>
<dbReference type="STRING" id="45354.A0A1L0GJM4"/>
<dbReference type="GO" id="GO:0005634">
    <property type="term" value="C:nucleus"/>
    <property type="evidence" value="ECO:0007669"/>
    <property type="project" value="UniProtKB-SubCell"/>
</dbReference>
<accession>A0A1L0GJM4</accession>
<dbReference type="PANTHER" id="PTHR21650">
    <property type="entry name" value="MEMBRALIN/KINETOCHORE PROTEIN NUF2"/>
    <property type="match status" value="1"/>
</dbReference>
<comment type="similarity">
    <text evidence="3">Belongs to the NUF2 family.</text>
</comment>
<evidence type="ECO:0000256" key="10">
    <source>
        <dbReference type="ARBA" id="ARBA00023306"/>
    </source>
</evidence>
<keyword evidence="16" id="KW-1185">Reference proteome</keyword>
<evidence type="ECO:0000256" key="1">
    <source>
        <dbReference type="ARBA" id="ARBA00004123"/>
    </source>
</evidence>
<evidence type="ECO:0000256" key="4">
    <source>
        <dbReference type="ARBA" id="ARBA00022454"/>
    </source>
</evidence>
<protein>
    <submittedName>
        <fullName evidence="15">CIC11C00000000727</fullName>
    </submittedName>
</protein>
<dbReference type="AlphaFoldDB" id="A0A1L0GJM4"/>
<dbReference type="Pfam" id="PF18595">
    <property type="entry name" value="Nuf2_DHR10-like"/>
    <property type="match status" value="1"/>
</dbReference>
<dbReference type="GO" id="GO:0051301">
    <property type="term" value="P:cell division"/>
    <property type="evidence" value="ECO:0007669"/>
    <property type="project" value="UniProtKB-KW"/>
</dbReference>
<dbReference type="Proteomes" id="UP000182334">
    <property type="component" value="Chromosome V"/>
</dbReference>
<keyword evidence="5" id="KW-0132">Cell division</keyword>
<evidence type="ECO:0000256" key="8">
    <source>
        <dbReference type="ARBA" id="ARBA00023054"/>
    </source>
</evidence>
<feature type="domain" description="Kinetochore protein Nuf2 N-terminal" evidence="13">
    <location>
        <begin position="26"/>
        <end position="173"/>
    </location>
</feature>
<reference evidence="15 16" key="1">
    <citation type="submission" date="2016-10" db="EMBL/GenBank/DDBJ databases">
        <authorList>
            <person name="de Groot N.N."/>
        </authorList>
    </citation>
    <scope>NUCLEOTIDE SEQUENCE [LARGE SCALE GENOMIC DNA]</scope>
    <source>
        <strain evidence="15 16">CBS 141442</strain>
    </source>
</reference>
<evidence type="ECO:0000313" key="15">
    <source>
        <dbReference type="EMBL" id="SGZ56397.1"/>
    </source>
</evidence>
<dbReference type="OrthoDB" id="8194677at2759"/>
<feature type="coiled-coil region" evidence="12">
    <location>
        <begin position="218"/>
        <end position="252"/>
    </location>
</feature>
<dbReference type="EMBL" id="LT635760">
    <property type="protein sequence ID" value="SGZ56397.1"/>
    <property type="molecule type" value="Genomic_DNA"/>
</dbReference>
<comment type="subcellular location">
    <subcellularLocation>
        <location evidence="2">Chromosome</location>
        <location evidence="2">Centromere</location>
        <location evidence="2">Kinetochore</location>
    </subcellularLocation>
    <subcellularLocation>
        <location evidence="1">Nucleus</location>
    </subcellularLocation>
</comment>
<evidence type="ECO:0000256" key="5">
    <source>
        <dbReference type="ARBA" id="ARBA00022618"/>
    </source>
</evidence>
<evidence type="ECO:0000256" key="3">
    <source>
        <dbReference type="ARBA" id="ARBA00005498"/>
    </source>
</evidence>
<dbReference type="Gene3D" id="1.10.418.60">
    <property type="entry name" value="Ncd80 complex, Nuf2 subunit"/>
    <property type="match status" value="1"/>
</dbReference>
<evidence type="ECO:0000256" key="7">
    <source>
        <dbReference type="ARBA" id="ARBA00022838"/>
    </source>
</evidence>
<dbReference type="PANTHER" id="PTHR21650:SF2">
    <property type="entry name" value="KINETOCHORE PROTEIN NUF2"/>
    <property type="match status" value="1"/>
</dbReference>
<keyword evidence="7" id="KW-0995">Kinetochore</keyword>
<dbReference type="GO" id="GO:0044877">
    <property type="term" value="F:protein-containing complex binding"/>
    <property type="evidence" value="ECO:0007669"/>
    <property type="project" value="TreeGrafter"/>
</dbReference>
<evidence type="ECO:0000313" key="16">
    <source>
        <dbReference type="Proteomes" id="UP000182334"/>
    </source>
</evidence>
<evidence type="ECO:0000256" key="6">
    <source>
        <dbReference type="ARBA" id="ARBA00022776"/>
    </source>
</evidence>
<evidence type="ECO:0000259" key="13">
    <source>
        <dbReference type="Pfam" id="PF03800"/>
    </source>
</evidence>
<dbReference type="Pfam" id="PF03800">
    <property type="entry name" value="Nuf2"/>
    <property type="match status" value="1"/>
</dbReference>
<name>A0A1L0GJM4_9ASCO</name>
<organism evidence="15 16">
    <name type="scientific">Sungouiella intermedia</name>
    <dbReference type="NCBI Taxonomy" id="45354"/>
    <lineage>
        <taxon>Eukaryota</taxon>
        <taxon>Fungi</taxon>
        <taxon>Dikarya</taxon>
        <taxon>Ascomycota</taxon>
        <taxon>Saccharomycotina</taxon>
        <taxon>Pichiomycetes</taxon>
        <taxon>Metschnikowiaceae</taxon>
        <taxon>Sungouiella</taxon>
    </lineage>
</organism>
<dbReference type="GO" id="GO:0051315">
    <property type="term" value="P:attachment of mitotic spindle microtubules to kinetochore"/>
    <property type="evidence" value="ECO:0007669"/>
    <property type="project" value="TreeGrafter"/>
</dbReference>
<evidence type="ECO:0000256" key="9">
    <source>
        <dbReference type="ARBA" id="ARBA00023242"/>
    </source>
</evidence>
<keyword evidence="4" id="KW-0158">Chromosome</keyword>
<dbReference type="GO" id="GO:0051383">
    <property type="term" value="P:kinetochore organization"/>
    <property type="evidence" value="ECO:0007669"/>
    <property type="project" value="TreeGrafter"/>
</dbReference>
<dbReference type="Gene3D" id="1.10.287.1490">
    <property type="match status" value="1"/>
</dbReference>